<dbReference type="Gene3D" id="4.10.410.10">
    <property type="entry name" value="Pancreatic trypsin inhibitor Kunitz domain"/>
    <property type="match status" value="1"/>
</dbReference>
<evidence type="ECO:0000259" key="5">
    <source>
        <dbReference type="PROSITE" id="PS50279"/>
    </source>
</evidence>
<dbReference type="CDD" id="cd00109">
    <property type="entry name" value="Kunitz-type"/>
    <property type="match status" value="1"/>
</dbReference>
<name>A0A348G5Z7_ODOMO</name>
<protein>
    <submittedName>
        <fullName evidence="6">Kunitz type protease inhibitor</fullName>
    </submittedName>
</protein>
<feature type="signal peptide" evidence="4">
    <location>
        <begin position="1"/>
        <end position="23"/>
    </location>
</feature>
<evidence type="ECO:0000256" key="4">
    <source>
        <dbReference type="SAM" id="SignalP"/>
    </source>
</evidence>
<dbReference type="PRINTS" id="PR00759">
    <property type="entry name" value="BASICPTASE"/>
</dbReference>
<reference evidence="6" key="1">
    <citation type="journal article" date="2017" name="Toxins">
        <title>Combined Venom Gland Transcriptomic and Venom Peptidomic Analysis of the Predatory Ant Odontomachus monticola.</title>
        <authorList>
            <person name="Kazuma K."/>
            <person name="Masuko K."/>
            <person name="Konno K."/>
            <person name="Inagaki H."/>
        </authorList>
    </citation>
    <scope>NUCLEOTIDE SEQUENCE</scope>
    <source>
        <tissue evidence="6">Venom gland and sac</tissue>
    </source>
</reference>
<dbReference type="PROSITE" id="PS50279">
    <property type="entry name" value="BPTI_KUNITZ_2"/>
    <property type="match status" value="1"/>
</dbReference>
<dbReference type="InterPro" id="IPR036880">
    <property type="entry name" value="Kunitz_BPTI_sf"/>
</dbReference>
<organism evidence="6">
    <name type="scientific">Odontomachus monticola</name>
    <name type="common">Trap-jaw ant</name>
    <dbReference type="NCBI Taxonomy" id="613454"/>
    <lineage>
        <taxon>Eukaryota</taxon>
        <taxon>Metazoa</taxon>
        <taxon>Ecdysozoa</taxon>
        <taxon>Arthropoda</taxon>
        <taxon>Hexapoda</taxon>
        <taxon>Insecta</taxon>
        <taxon>Pterygota</taxon>
        <taxon>Neoptera</taxon>
        <taxon>Endopterygota</taxon>
        <taxon>Hymenoptera</taxon>
        <taxon>Apocrita</taxon>
        <taxon>Aculeata</taxon>
        <taxon>Formicoidea</taxon>
        <taxon>Formicidae</taxon>
        <taxon>Ponerinae</taxon>
        <taxon>Ponerini</taxon>
        <taxon>Odontomachus</taxon>
    </lineage>
</organism>
<dbReference type="SMART" id="SM00131">
    <property type="entry name" value="KU"/>
    <property type="match status" value="1"/>
</dbReference>
<keyword evidence="2" id="KW-0722">Serine protease inhibitor</keyword>
<dbReference type="GO" id="GO:0004867">
    <property type="term" value="F:serine-type endopeptidase inhibitor activity"/>
    <property type="evidence" value="ECO:0007669"/>
    <property type="project" value="UniProtKB-KW"/>
</dbReference>
<feature type="chain" id="PRO_5016849348" evidence="4">
    <location>
        <begin position="24"/>
        <end position="80"/>
    </location>
</feature>
<dbReference type="EMBL" id="FX985536">
    <property type="protein sequence ID" value="BBF97870.1"/>
    <property type="molecule type" value="mRNA"/>
</dbReference>
<dbReference type="PROSITE" id="PS00280">
    <property type="entry name" value="BPTI_KUNITZ_1"/>
    <property type="match status" value="1"/>
</dbReference>
<feature type="domain" description="BPTI/Kunitz inhibitor" evidence="5">
    <location>
        <begin position="29"/>
        <end position="79"/>
    </location>
</feature>
<dbReference type="PANTHER" id="PTHR10083">
    <property type="entry name" value="KUNITZ-TYPE PROTEASE INHIBITOR-RELATED"/>
    <property type="match status" value="1"/>
</dbReference>
<proteinExistence type="evidence at transcript level"/>
<evidence type="ECO:0000313" key="6">
    <source>
        <dbReference type="EMBL" id="BBF97870.1"/>
    </source>
</evidence>
<evidence type="ECO:0000256" key="3">
    <source>
        <dbReference type="ARBA" id="ARBA00023157"/>
    </source>
</evidence>
<dbReference type="InterPro" id="IPR020901">
    <property type="entry name" value="Prtase_inh_Kunz-CS"/>
</dbReference>
<accession>A0A348G5Z7</accession>
<keyword evidence="4" id="KW-0732">Signal</keyword>
<dbReference type="InterPro" id="IPR050098">
    <property type="entry name" value="TFPI/VKTCI-like"/>
</dbReference>
<dbReference type="AlphaFoldDB" id="A0A348G5Z7"/>
<dbReference type="SUPFAM" id="SSF57362">
    <property type="entry name" value="BPTI-like"/>
    <property type="match status" value="1"/>
</dbReference>
<sequence length="80" mass="8957">MSLKVCLLLMLITVSMLTHEIVAQKSAHCQSPIDKGSCRAVMKRYAYNPAMNQCEQFMYGGCGGNENNFKTEQECEETCV</sequence>
<evidence type="ECO:0000256" key="1">
    <source>
        <dbReference type="ARBA" id="ARBA00022690"/>
    </source>
</evidence>
<dbReference type="GO" id="GO:0005615">
    <property type="term" value="C:extracellular space"/>
    <property type="evidence" value="ECO:0007669"/>
    <property type="project" value="TreeGrafter"/>
</dbReference>
<dbReference type="PANTHER" id="PTHR10083:SF374">
    <property type="entry name" value="BPTI_KUNITZ INHIBITOR DOMAIN-CONTAINING PROTEIN"/>
    <property type="match status" value="1"/>
</dbReference>
<keyword evidence="3" id="KW-1015">Disulfide bond</keyword>
<keyword evidence="1" id="KW-0646">Protease inhibitor</keyword>
<dbReference type="Pfam" id="PF00014">
    <property type="entry name" value="Kunitz_BPTI"/>
    <property type="match status" value="1"/>
</dbReference>
<gene>
    <name evidence="6" type="primary">KUNITZ_OM</name>
</gene>
<dbReference type="InterPro" id="IPR002223">
    <property type="entry name" value="Kunitz_BPTI"/>
</dbReference>
<dbReference type="FunFam" id="4.10.410.10:FF:000004">
    <property type="entry name" value="Tissue factor pathway inhibitor"/>
    <property type="match status" value="1"/>
</dbReference>
<evidence type="ECO:0000256" key="2">
    <source>
        <dbReference type="ARBA" id="ARBA00022900"/>
    </source>
</evidence>